<feature type="coiled-coil region" evidence="5">
    <location>
        <begin position="15"/>
        <end position="42"/>
    </location>
</feature>
<feature type="domain" description="Zinc finger DksA/TraR C4-type" evidence="7">
    <location>
        <begin position="90"/>
        <end position="121"/>
    </location>
</feature>
<evidence type="ECO:0000256" key="4">
    <source>
        <dbReference type="PROSITE-ProRule" id="PRU00510"/>
    </source>
</evidence>
<dbReference type="Pfam" id="PF01258">
    <property type="entry name" value="zf-dskA_traR"/>
    <property type="match status" value="1"/>
</dbReference>
<keyword evidence="2" id="KW-0863">Zinc-finger</keyword>
<evidence type="ECO:0000256" key="6">
    <source>
        <dbReference type="SAM" id="MobiDB-lite"/>
    </source>
</evidence>
<dbReference type="RefSeq" id="WP_242609391.1">
    <property type="nucleotide sequence ID" value="NZ_SGWY01000001.1"/>
</dbReference>
<evidence type="ECO:0000256" key="5">
    <source>
        <dbReference type="SAM" id="Coils"/>
    </source>
</evidence>
<evidence type="ECO:0000313" key="9">
    <source>
        <dbReference type="Proteomes" id="UP000293289"/>
    </source>
</evidence>
<feature type="zinc finger region" description="dksA C4-type" evidence="4">
    <location>
        <begin position="95"/>
        <end position="119"/>
    </location>
</feature>
<comment type="caution">
    <text evidence="8">The sequence shown here is derived from an EMBL/GenBank/DDBJ whole genome shotgun (WGS) entry which is preliminary data.</text>
</comment>
<organism evidence="8 9">
    <name type="scientific">Agromyces ramosus</name>
    <dbReference type="NCBI Taxonomy" id="33879"/>
    <lineage>
        <taxon>Bacteria</taxon>
        <taxon>Bacillati</taxon>
        <taxon>Actinomycetota</taxon>
        <taxon>Actinomycetes</taxon>
        <taxon>Micrococcales</taxon>
        <taxon>Microbacteriaceae</taxon>
        <taxon>Agromyces</taxon>
    </lineage>
</organism>
<evidence type="ECO:0000313" key="8">
    <source>
        <dbReference type="EMBL" id="RZS68084.1"/>
    </source>
</evidence>
<dbReference type="SUPFAM" id="SSF109635">
    <property type="entry name" value="DnaK suppressor protein DksA, alpha-hairpin domain"/>
    <property type="match status" value="1"/>
</dbReference>
<keyword evidence="9" id="KW-1185">Reference proteome</keyword>
<dbReference type="Proteomes" id="UP000293289">
    <property type="component" value="Unassembled WGS sequence"/>
</dbReference>
<keyword evidence="1" id="KW-0479">Metal-binding</keyword>
<evidence type="ECO:0000259" key="7">
    <source>
        <dbReference type="Pfam" id="PF01258"/>
    </source>
</evidence>
<dbReference type="EMBL" id="SGWY01000001">
    <property type="protein sequence ID" value="RZS68084.1"/>
    <property type="molecule type" value="Genomic_DNA"/>
</dbReference>
<dbReference type="InterPro" id="IPR000962">
    <property type="entry name" value="Znf_DskA_TraR"/>
</dbReference>
<reference evidence="8 9" key="1">
    <citation type="submission" date="2019-02" db="EMBL/GenBank/DDBJ databases">
        <title>Genomic Encyclopedia of Type Strains, Phase IV (KMG-IV): sequencing the most valuable type-strain genomes for metagenomic binning, comparative biology and taxonomic classification.</title>
        <authorList>
            <person name="Goeker M."/>
        </authorList>
    </citation>
    <scope>NUCLEOTIDE SEQUENCE [LARGE SCALE GENOMIC DNA]</scope>
    <source>
        <strain evidence="8 9">DSM 43045</strain>
    </source>
</reference>
<dbReference type="InterPro" id="IPR037187">
    <property type="entry name" value="DnaK_N"/>
</dbReference>
<dbReference type="PANTHER" id="PTHR33823:SF4">
    <property type="entry name" value="GENERAL STRESS PROTEIN 16O"/>
    <property type="match status" value="1"/>
</dbReference>
<sequence length="124" mass="13594">MTATMMTPAQLARFEARLRAERADAEERLAEFDDAMAEVRIARSDATADDEHDPEGPTMTQEWSQRTAVLADVRAELADVDRALARIADGSYGICARCGKRITVPRLDARPTATLCIDCARLVG</sequence>
<name>A0A4Q7MIM4_9MICO</name>
<dbReference type="PANTHER" id="PTHR33823">
    <property type="entry name" value="RNA POLYMERASE-BINDING TRANSCRIPTION FACTOR DKSA-RELATED"/>
    <property type="match status" value="1"/>
</dbReference>
<accession>A0A4Q7MIM4</accession>
<keyword evidence="5" id="KW-0175">Coiled coil</keyword>
<evidence type="ECO:0000256" key="1">
    <source>
        <dbReference type="ARBA" id="ARBA00022723"/>
    </source>
</evidence>
<dbReference type="GO" id="GO:0008270">
    <property type="term" value="F:zinc ion binding"/>
    <property type="evidence" value="ECO:0007669"/>
    <property type="project" value="UniProtKB-KW"/>
</dbReference>
<dbReference type="SUPFAM" id="SSF57716">
    <property type="entry name" value="Glucocorticoid receptor-like (DNA-binding domain)"/>
    <property type="match status" value="1"/>
</dbReference>
<evidence type="ECO:0000256" key="3">
    <source>
        <dbReference type="ARBA" id="ARBA00022833"/>
    </source>
</evidence>
<gene>
    <name evidence="8" type="ORF">EV187_0509</name>
</gene>
<feature type="region of interest" description="Disordered" evidence="6">
    <location>
        <begin position="43"/>
        <end position="64"/>
    </location>
</feature>
<proteinExistence type="predicted"/>
<dbReference type="PROSITE" id="PS51128">
    <property type="entry name" value="ZF_DKSA_2"/>
    <property type="match status" value="1"/>
</dbReference>
<dbReference type="Gene3D" id="1.20.120.910">
    <property type="entry name" value="DksA, coiled-coil domain"/>
    <property type="match status" value="1"/>
</dbReference>
<keyword evidence="3" id="KW-0862">Zinc</keyword>
<evidence type="ECO:0000256" key="2">
    <source>
        <dbReference type="ARBA" id="ARBA00022771"/>
    </source>
</evidence>
<protein>
    <submittedName>
        <fullName evidence="8">TraR/DksA family transcriptional regulator</fullName>
    </submittedName>
</protein>
<dbReference type="AlphaFoldDB" id="A0A4Q7MIM4"/>